<protein>
    <submittedName>
        <fullName evidence="1">Uncharacterized protein</fullName>
    </submittedName>
</protein>
<name>A0A485M4A0_9ZZZZ</name>
<organism evidence="1">
    <name type="scientific">anaerobic digester metagenome</name>
    <dbReference type="NCBI Taxonomy" id="1263854"/>
    <lineage>
        <taxon>unclassified sequences</taxon>
        <taxon>metagenomes</taxon>
        <taxon>ecological metagenomes</taxon>
    </lineage>
</organism>
<accession>A0A485M4A0</accession>
<evidence type="ECO:0000313" key="1">
    <source>
        <dbReference type="EMBL" id="VFU16791.1"/>
    </source>
</evidence>
<sequence length="303" mass="35569">MTEHRPHIHKKEPRYLEDITLAVDSSLPRQQEDLFTSDRFLGLYDEKRLMGKLKKIGMIEILSQRGYKNLRIRMAKQDNYTSRLYVDSTDFPGGDTRLVELIVREGVFRPKKSFIPGFDFQEGLSMLLIEWLALQDPRASFTEDKPRLPGQQYPGLGGLKNIQELLYIFGRDLEKDAIIDIPEYYHAAVIYSRMYSEIYSRKYSFFSPMDAGTLEAIMRDLQGVPLAEASFAVTFDCLLDARTGERVKWKPSEQMYPLSKKLYRYFEQKEYRQILEDTMNGLSFTIDWERFRKLKEQGAMNEI</sequence>
<gene>
    <name evidence="1" type="ORF">SCFA_560014</name>
</gene>
<dbReference type="AlphaFoldDB" id="A0A485M4A0"/>
<dbReference type="EMBL" id="CAADRM010000121">
    <property type="protein sequence ID" value="VFU16791.1"/>
    <property type="molecule type" value="Genomic_DNA"/>
</dbReference>
<proteinExistence type="predicted"/>
<reference evidence="1" key="1">
    <citation type="submission" date="2019-03" db="EMBL/GenBank/DDBJ databases">
        <authorList>
            <person name="Hao L."/>
        </authorList>
    </citation>
    <scope>NUCLEOTIDE SEQUENCE</scope>
</reference>